<sequence>MEGLGDACSLASSDSGAARGSDEVDTEALLEACSQGDLRVAEELCGRGADPLAANGEGVTPLLAAAFGGHAPVVRMLCGRGADVDQADPEGWTPVYAAAFGGHEAVVRALLQ</sequence>
<dbReference type="SMART" id="SM00248">
    <property type="entry name" value="ANK"/>
    <property type="match status" value="2"/>
</dbReference>
<feature type="repeat" description="ANK" evidence="3">
    <location>
        <begin position="90"/>
        <end position="112"/>
    </location>
</feature>
<dbReference type="Pfam" id="PF12796">
    <property type="entry name" value="Ank_2"/>
    <property type="match status" value="1"/>
</dbReference>
<feature type="compositionally biased region" description="Low complexity" evidence="4">
    <location>
        <begin position="9"/>
        <end position="19"/>
    </location>
</feature>
<evidence type="ECO:0000256" key="4">
    <source>
        <dbReference type="SAM" id="MobiDB-lite"/>
    </source>
</evidence>
<accession>A0ABN9V142</accession>
<dbReference type="Gene3D" id="1.25.40.20">
    <property type="entry name" value="Ankyrin repeat-containing domain"/>
    <property type="match status" value="1"/>
</dbReference>
<dbReference type="EMBL" id="CAUYUJ010016449">
    <property type="protein sequence ID" value="CAK0865407.1"/>
    <property type="molecule type" value="Genomic_DNA"/>
</dbReference>
<dbReference type="InterPro" id="IPR036770">
    <property type="entry name" value="Ankyrin_rpt-contain_sf"/>
</dbReference>
<evidence type="ECO:0000256" key="1">
    <source>
        <dbReference type="ARBA" id="ARBA00022737"/>
    </source>
</evidence>
<feature type="non-terminal residue" evidence="5">
    <location>
        <position position="112"/>
    </location>
</feature>
<evidence type="ECO:0000313" key="6">
    <source>
        <dbReference type="Proteomes" id="UP001189429"/>
    </source>
</evidence>
<dbReference type="Proteomes" id="UP001189429">
    <property type="component" value="Unassembled WGS sequence"/>
</dbReference>
<evidence type="ECO:0000256" key="3">
    <source>
        <dbReference type="PROSITE-ProRule" id="PRU00023"/>
    </source>
</evidence>
<gene>
    <name evidence="5" type="ORF">PCOR1329_LOCUS52934</name>
</gene>
<feature type="region of interest" description="Disordered" evidence="4">
    <location>
        <begin position="1"/>
        <end position="24"/>
    </location>
</feature>
<dbReference type="PROSITE" id="PS50088">
    <property type="entry name" value="ANK_REPEAT"/>
    <property type="match status" value="2"/>
</dbReference>
<feature type="repeat" description="ANK" evidence="3">
    <location>
        <begin position="57"/>
        <end position="89"/>
    </location>
</feature>
<keyword evidence="2 3" id="KW-0040">ANK repeat</keyword>
<evidence type="ECO:0000256" key="2">
    <source>
        <dbReference type="ARBA" id="ARBA00023043"/>
    </source>
</evidence>
<proteinExistence type="predicted"/>
<dbReference type="SUPFAM" id="SSF48403">
    <property type="entry name" value="Ankyrin repeat"/>
    <property type="match status" value="1"/>
</dbReference>
<dbReference type="PANTHER" id="PTHR24171">
    <property type="entry name" value="ANKYRIN REPEAT DOMAIN-CONTAINING PROTEIN 39-RELATED"/>
    <property type="match status" value="1"/>
</dbReference>
<reference evidence="5" key="1">
    <citation type="submission" date="2023-10" db="EMBL/GenBank/DDBJ databases">
        <authorList>
            <person name="Chen Y."/>
            <person name="Shah S."/>
            <person name="Dougan E. K."/>
            <person name="Thang M."/>
            <person name="Chan C."/>
        </authorList>
    </citation>
    <scope>NUCLEOTIDE SEQUENCE [LARGE SCALE GENOMIC DNA]</scope>
</reference>
<dbReference type="PROSITE" id="PS50297">
    <property type="entry name" value="ANK_REP_REGION"/>
    <property type="match status" value="2"/>
</dbReference>
<protein>
    <submittedName>
        <fullName evidence="5">Uncharacterized protein</fullName>
    </submittedName>
</protein>
<keyword evidence="1" id="KW-0677">Repeat</keyword>
<keyword evidence="6" id="KW-1185">Reference proteome</keyword>
<dbReference type="PANTHER" id="PTHR24171:SF9">
    <property type="entry name" value="ANKYRIN REPEAT DOMAIN-CONTAINING PROTEIN 39"/>
    <property type="match status" value="1"/>
</dbReference>
<organism evidence="5 6">
    <name type="scientific">Prorocentrum cordatum</name>
    <dbReference type="NCBI Taxonomy" id="2364126"/>
    <lineage>
        <taxon>Eukaryota</taxon>
        <taxon>Sar</taxon>
        <taxon>Alveolata</taxon>
        <taxon>Dinophyceae</taxon>
        <taxon>Prorocentrales</taxon>
        <taxon>Prorocentraceae</taxon>
        <taxon>Prorocentrum</taxon>
    </lineage>
</organism>
<comment type="caution">
    <text evidence="5">The sequence shown here is derived from an EMBL/GenBank/DDBJ whole genome shotgun (WGS) entry which is preliminary data.</text>
</comment>
<name>A0ABN9V142_9DINO</name>
<evidence type="ECO:0000313" key="5">
    <source>
        <dbReference type="EMBL" id="CAK0865407.1"/>
    </source>
</evidence>
<dbReference type="InterPro" id="IPR002110">
    <property type="entry name" value="Ankyrin_rpt"/>
</dbReference>